<dbReference type="InterPro" id="IPR000160">
    <property type="entry name" value="GGDEF_dom"/>
</dbReference>
<dbReference type="InterPro" id="IPR029787">
    <property type="entry name" value="Nucleotide_cyclase"/>
</dbReference>
<evidence type="ECO:0000259" key="3">
    <source>
        <dbReference type="PROSITE" id="PS50883"/>
    </source>
</evidence>
<organism evidence="5 6">
    <name type="scientific">Bacillus salitolerans</name>
    <dbReference type="NCBI Taxonomy" id="1437434"/>
    <lineage>
        <taxon>Bacteria</taxon>
        <taxon>Bacillati</taxon>
        <taxon>Bacillota</taxon>
        <taxon>Bacilli</taxon>
        <taxon>Bacillales</taxon>
        <taxon>Bacillaceae</taxon>
        <taxon>Bacillus</taxon>
    </lineage>
</organism>
<dbReference type="InterPro" id="IPR052155">
    <property type="entry name" value="Biofilm_reg_signaling"/>
</dbReference>
<evidence type="ECO:0000313" key="6">
    <source>
        <dbReference type="Proteomes" id="UP001597214"/>
    </source>
</evidence>
<keyword evidence="1" id="KW-0812">Transmembrane</keyword>
<dbReference type="CDD" id="cd01949">
    <property type="entry name" value="GGDEF"/>
    <property type="match status" value="1"/>
</dbReference>
<sequence length="632" mass="72897">MKYRGRIYTFSAVLIFGMYIFLGHYYLHELDSFIPFHEPIMLTIGLFISYVLGRNFDIKTYNHEKKLIEKQLELKKLNDQLYHVFHNVDAGIWIFDVQEEKIQVSSGTGKIYGVNPEAFSKNITLWKEVVHPEDVTIINEIEETLSAGQSSVFEYRIIRPNGEVRWVEARSTPTLDENMNVSIVYGVVFDITDKKETEKEIEYMAYHDMLTGLPNRYMYNQYLAKSLSRCIRNHRQLAIMLLDLDRFKFVNDTMGHEFGDVLLQQVSERLVKSVREGDLVARQGGDEFIILMEEVNETQVREIAEKILNSFSTPFTLNEEDFFTSPSIGISLFPADGQNINTLIKHADTAMYLAKKRGKNNYQFYIQEDQNILDRKTRIEQGLKKGLYNNEFYLQYQPKVNLETGEVYGAEALLRWQHPELGVISPVEFIPIAEETGMIIPLGKWILRNACKQNKSWQQSFGSRIEMAVNISSLQFEDSQFIETVKEILEESQLSPQYLGLEITESVMQNIDYSSCIIQELKNLGIKISIDDFGTGYSSLSVLNQLPIDVVKIDKSFVNEIMTNSNTASLVKTIIEMGDNFKFDLVAEGIENKQQAEFLIQNGCQFGQGYYYSKPLPANEFEKLYFKSSMSD</sequence>
<dbReference type="InterPro" id="IPR035965">
    <property type="entry name" value="PAS-like_dom_sf"/>
</dbReference>
<dbReference type="InterPro" id="IPR043128">
    <property type="entry name" value="Rev_trsase/Diguanyl_cyclase"/>
</dbReference>
<dbReference type="InterPro" id="IPR013655">
    <property type="entry name" value="PAS_fold_3"/>
</dbReference>
<dbReference type="Gene3D" id="3.30.450.20">
    <property type="entry name" value="PAS domain"/>
    <property type="match status" value="1"/>
</dbReference>
<dbReference type="PROSITE" id="PS50883">
    <property type="entry name" value="EAL"/>
    <property type="match status" value="1"/>
</dbReference>
<feature type="domain" description="GGDEF" evidence="4">
    <location>
        <begin position="235"/>
        <end position="367"/>
    </location>
</feature>
<dbReference type="SUPFAM" id="SSF141868">
    <property type="entry name" value="EAL domain-like"/>
    <property type="match status" value="1"/>
</dbReference>
<keyword evidence="1" id="KW-0472">Membrane</keyword>
<dbReference type="Pfam" id="PF00563">
    <property type="entry name" value="EAL"/>
    <property type="match status" value="1"/>
</dbReference>
<dbReference type="NCBIfam" id="TIGR00254">
    <property type="entry name" value="GGDEF"/>
    <property type="match status" value="1"/>
</dbReference>
<dbReference type="CDD" id="cd00130">
    <property type="entry name" value="PAS"/>
    <property type="match status" value="1"/>
</dbReference>
<dbReference type="Gene3D" id="3.20.20.450">
    <property type="entry name" value="EAL domain"/>
    <property type="match status" value="1"/>
</dbReference>
<evidence type="ECO:0000313" key="5">
    <source>
        <dbReference type="EMBL" id="MFD1739571.1"/>
    </source>
</evidence>
<keyword evidence="1" id="KW-1133">Transmembrane helix</keyword>
<dbReference type="Gene3D" id="3.30.70.270">
    <property type="match status" value="1"/>
</dbReference>
<name>A0ABW4LYB3_9BACI</name>
<dbReference type="SUPFAM" id="SSF55785">
    <property type="entry name" value="PYP-like sensor domain (PAS domain)"/>
    <property type="match status" value="1"/>
</dbReference>
<dbReference type="RefSeq" id="WP_377930810.1">
    <property type="nucleotide sequence ID" value="NZ_JBHUEM010000055.1"/>
</dbReference>
<dbReference type="SUPFAM" id="SSF55073">
    <property type="entry name" value="Nucleotide cyclase"/>
    <property type="match status" value="1"/>
</dbReference>
<feature type="transmembrane region" description="Helical" evidence="1">
    <location>
        <begin position="7"/>
        <end position="27"/>
    </location>
</feature>
<reference evidence="6" key="1">
    <citation type="journal article" date="2019" name="Int. J. Syst. Evol. Microbiol.">
        <title>The Global Catalogue of Microorganisms (GCM) 10K type strain sequencing project: providing services to taxonomists for standard genome sequencing and annotation.</title>
        <authorList>
            <consortium name="The Broad Institute Genomics Platform"/>
            <consortium name="The Broad Institute Genome Sequencing Center for Infectious Disease"/>
            <person name="Wu L."/>
            <person name="Ma J."/>
        </authorList>
    </citation>
    <scope>NUCLEOTIDE SEQUENCE [LARGE SCALE GENOMIC DNA]</scope>
    <source>
        <strain evidence="6">CCUG 49339</strain>
    </source>
</reference>
<dbReference type="InterPro" id="IPR035919">
    <property type="entry name" value="EAL_sf"/>
</dbReference>
<dbReference type="InterPro" id="IPR000014">
    <property type="entry name" value="PAS"/>
</dbReference>
<dbReference type="Proteomes" id="UP001597214">
    <property type="component" value="Unassembled WGS sequence"/>
</dbReference>
<protein>
    <submittedName>
        <fullName evidence="5">EAL domain-containing protein</fullName>
    </submittedName>
</protein>
<comment type="caution">
    <text evidence="5">The sequence shown here is derived from an EMBL/GenBank/DDBJ whole genome shotgun (WGS) entry which is preliminary data.</text>
</comment>
<feature type="domain" description="EAL" evidence="3">
    <location>
        <begin position="376"/>
        <end position="629"/>
    </location>
</feature>
<accession>A0ABW4LYB3</accession>
<proteinExistence type="predicted"/>
<dbReference type="PROSITE" id="PS50887">
    <property type="entry name" value="GGDEF"/>
    <property type="match status" value="1"/>
</dbReference>
<dbReference type="SMART" id="SM00052">
    <property type="entry name" value="EAL"/>
    <property type="match status" value="1"/>
</dbReference>
<evidence type="ECO:0000259" key="4">
    <source>
        <dbReference type="PROSITE" id="PS50887"/>
    </source>
</evidence>
<evidence type="ECO:0000259" key="2">
    <source>
        <dbReference type="PROSITE" id="PS50113"/>
    </source>
</evidence>
<dbReference type="EMBL" id="JBHUEM010000055">
    <property type="protein sequence ID" value="MFD1739571.1"/>
    <property type="molecule type" value="Genomic_DNA"/>
</dbReference>
<dbReference type="InterPro" id="IPR001610">
    <property type="entry name" value="PAC"/>
</dbReference>
<dbReference type="PANTHER" id="PTHR44757:SF2">
    <property type="entry name" value="BIOFILM ARCHITECTURE MAINTENANCE PROTEIN MBAA"/>
    <property type="match status" value="1"/>
</dbReference>
<keyword evidence="6" id="KW-1185">Reference proteome</keyword>
<dbReference type="Pfam" id="PF08447">
    <property type="entry name" value="PAS_3"/>
    <property type="match status" value="1"/>
</dbReference>
<feature type="domain" description="PAC" evidence="2">
    <location>
        <begin position="151"/>
        <end position="203"/>
    </location>
</feature>
<evidence type="ECO:0000256" key="1">
    <source>
        <dbReference type="SAM" id="Phobius"/>
    </source>
</evidence>
<dbReference type="Pfam" id="PF00990">
    <property type="entry name" value="GGDEF"/>
    <property type="match status" value="1"/>
</dbReference>
<gene>
    <name evidence="5" type="ORF">ACFSCX_24110</name>
</gene>
<dbReference type="PANTHER" id="PTHR44757">
    <property type="entry name" value="DIGUANYLATE CYCLASE DGCP"/>
    <property type="match status" value="1"/>
</dbReference>
<dbReference type="SMART" id="SM00086">
    <property type="entry name" value="PAC"/>
    <property type="match status" value="1"/>
</dbReference>
<dbReference type="InterPro" id="IPR001633">
    <property type="entry name" value="EAL_dom"/>
</dbReference>
<dbReference type="CDD" id="cd01948">
    <property type="entry name" value="EAL"/>
    <property type="match status" value="1"/>
</dbReference>
<dbReference type="PROSITE" id="PS50113">
    <property type="entry name" value="PAC"/>
    <property type="match status" value="1"/>
</dbReference>
<dbReference type="NCBIfam" id="TIGR00229">
    <property type="entry name" value="sensory_box"/>
    <property type="match status" value="1"/>
</dbReference>
<dbReference type="SMART" id="SM00267">
    <property type="entry name" value="GGDEF"/>
    <property type="match status" value="1"/>
</dbReference>
<dbReference type="InterPro" id="IPR000700">
    <property type="entry name" value="PAS-assoc_C"/>
</dbReference>